<dbReference type="EMBL" id="MU157862">
    <property type="protein sequence ID" value="KAF9527312.1"/>
    <property type="molecule type" value="Genomic_DNA"/>
</dbReference>
<comment type="caution">
    <text evidence="4">The sequence shown here is derived from an EMBL/GenBank/DDBJ whole genome shotgun (WGS) entry which is preliminary data.</text>
</comment>
<evidence type="ECO:0000313" key="4">
    <source>
        <dbReference type="EMBL" id="KAF9527312.1"/>
    </source>
</evidence>
<dbReference type="Gene3D" id="3.40.50.720">
    <property type="entry name" value="NAD(P)-binding Rossmann-like Domain"/>
    <property type="match status" value="1"/>
</dbReference>
<evidence type="ECO:0000256" key="2">
    <source>
        <dbReference type="ARBA" id="ARBA00022857"/>
    </source>
</evidence>
<organism evidence="4 5">
    <name type="scientific">Crepidotus variabilis</name>
    <dbReference type="NCBI Taxonomy" id="179855"/>
    <lineage>
        <taxon>Eukaryota</taxon>
        <taxon>Fungi</taxon>
        <taxon>Dikarya</taxon>
        <taxon>Basidiomycota</taxon>
        <taxon>Agaricomycotina</taxon>
        <taxon>Agaricomycetes</taxon>
        <taxon>Agaricomycetidae</taxon>
        <taxon>Agaricales</taxon>
        <taxon>Agaricineae</taxon>
        <taxon>Crepidotaceae</taxon>
        <taxon>Crepidotus</taxon>
    </lineage>
</organism>
<evidence type="ECO:0000256" key="1">
    <source>
        <dbReference type="ARBA" id="ARBA00006484"/>
    </source>
</evidence>
<gene>
    <name evidence="4" type="ORF">CPB83DRAFT_856337</name>
</gene>
<dbReference type="InterPro" id="IPR020904">
    <property type="entry name" value="Sc_DH/Rdtase_CS"/>
</dbReference>
<dbReference type="PANTHER" id="PTHR43180">
    <property type="entry name" value="3-OXOACYL-(ACYL-CARRIER-PROTEIN) REDUCTASE (AFU_ORTHOLOGUE AFUA_6G11210)"/>
    <property type="match status" value="1"/>
</dbReference>
<dbReference type="AlphaFoldDB" id="A0A9P6JNE6"/>
<evidence type="ECO:0008006" key="6">
    <source>
        <dbReference type="Google" id="ProtNLM"/>
    </source>
</evidence>
<reference evidence="4" key="1">
    <citation type="submission" date="2020-11" db="EMBL/GenBank/DDBJ databases">
        <authorList>
            <consortium name="DOE Joint Genome Institute"/>
            <person name="Ahrendt S."/>
            <person name="Riley R."/>
            <person name="Andreopoulos W."/>
            <person name="Labutti K."/>
            <person name="Pangilinan J."/>
            <person name="Ruiz-Duenas F.J."/>
            <person name="Barrasa J.M."/>
            <person name="Sanchez-Garcia M."/>
            <person name="Camarero S."/>
            <person name="Miyauchi S."/>
            <person name="Serrano A."/>
            <person name="Linde D."/>
            <person name="Babiker R."/>
            <person name="Drula E."/>
            <person name="Ayuso-Fernandez I."/>
            <person name="Pacheco R."/>
            <person name="Padilla G."/>
            <person name="Ferreira P."/>
            <person name="Barriuso J."/>
            <person name="Kellner H."/>
            <person name="Castanera R."/>
            <person name="Alfaro M."/>
            <person name="Ramirez L."/>
            <person name="Pisabarro A.G."/>
            <person name="Kuo A."/>
            <person name="Tritt A."/>
            <person name="Lipzen A."/>
            <person name="He G."/>
            <person name="Yan M."/>
            <person name="Ng V."/>
            <person name="Cullen D."/>
            <person name="Martin F."/>
            <person name="Rosso M.-N."/>
            <person name="Henrissat B."/>
            <person name="Hibbett D."/>
            <person name="Martinez A.T."/>
            <person name="Grigoriev I.V."/>
        </authorList>
    </citation>
    <scope>NUCLEOTIDE SEQUENCE</scope>
    <source>
        <strain evidence="4">CBS 506.95</strain>
    </source>
</reference>
<keyword evidence="3" id="KW-0560">Oxidoreductase</keyword>
<dbReference type="SUPFAM" id="SSF51735">
    <property type="entry name" value="NAD(P)-binding Rossmann-fold domains"/>
    <property type="match status" value="1"/>
</dbReference>
<comment type="similarity">
    <text evidence="1">Belongs to the short-chain dehydrogenases/reductases (SDR) family.</text>
</comment>
<dbReference type="Proteomes" id="UP000807306">
    <property type="component" value="Unassembled WGS sequence"/>
</dbReference>
<dbReference type="PANTHER" id="PTHR43180:SF33">
    <property type="entry name" value="15-HYDROXYPROSTAGLANDIN DEHYDROGENASE [NAD(+)]-LIKE"/>
    <property type="match status" value="1"/>
</dbReference>
<dbReference type="InterPro" id="IPR002347">
    <property type="entry name" value="SDR_fam"/>
</dbReference>
<dbReference type="InterPro" id="IPR036291">
    <property type="entry name" value="NAD(P)-bd_dom_sf"/>
</dbReference>
<evidence type="ECO:0000256" key="3">
    <source>
        <dbReference type="ARBA" id="ARBA00023002"/>
    </source>
</evidence>
<dbReference type="Pfam" id="PF00106">
    <property type="entry name" value="adh_short"/>
    <property type="match status" value="1"/>
</dbReference>
<dbReference type="OrthoDB" id="5371740at2759"/>
<sequence>MSFISDEKLFSHNERVKGKVVIITGAANGIGKETALRFGQYGAKVVIGDVNLAGAQETVFAIKAKGGSALALRCDVTKWDDQVALFELAEKEFGAVDVVVPNAGVSEMGGFHIPKLNEAGKPARPTNMKTLDVNLTGALYTIQLALHYLHAPAKAEPGTLKAIILIGSMASWMSIPGGALYTASKHAMLGVMRSLSGTLPSSVRIGCIHPFFADTSILSIPVKLFLAGIPLTKVERVAGAIFYAATDPDASTNGSSWLLADDGEVFCVPKEEFKFGVYGMLDQRVNSIKNAAKGVGWWITYIRDVNRILGRPLLKAGIPVVAASVAWCYRSSIQSVIVSALQWYKQKGVDKRLP</sequence>
<name>A0A9P6JNE6_9AGAR</name>
<evidence type="ECO:0000313" key="5">
    <source>
        <dbReference type="Proteomes" id="UP000807306"/>
    </source>
</evidence>
<accession>A0A9P6JNE6</accession>
<dbReference type="GO" id="GO:0016491">
    <property type="term" value="F:oxidoreductase activity"/>
    <property type="evidence" value="ECO:0007669"/>
    <property type="project" value="UniProtKB-KW"/>
</dbReference>
<keyword evidence="2" id="KW-0521">NADP</keyword>
<dbReference type="PRINTS" id="PR00081">
    <property type="entry name" value="GDHRDH"/>
</dbReference>
<dbReference type="PROSITE" id="PS00061">
    <property type="entry name" value="ADH_SHORT"/>
    <property type="match status" value="1"/>
</dbReference>
<protein>
    <recommendedName>
        <fullName evidence="6">NAD(P)-binding protein</fullName>
    </recommendedName>
</protein>
<proteinExistence type="inferred from homology"/>
<keyword evidence="5" id="KW-1185">Reference proteome</keyword>